<organism evidence="5 6">
    <name type="scientific">candidate division KSB3 bacterium</name>
    <dbReference type="NCBI Taxonomy" id="2044937"/>
    <lineage>
        <taxon>Bacteria</taxon>
        <taxon>candidate division KSB3</taxon>
    </lineage>
</organism>
<gene>
    <name evidence="5" type="ORF">GF339_06380</name>
</gene>
<dbReference type="GO" id="GO:0005576">
    <property type="term" value="C:extracellular region"/>
    <property type="evidence" value="ECO:0007669"/>
    <property type="project" value="TreeGrafter"/>
</dbReference>
<keyword evidence="3" id="KW-0732">Signal</keyword>
<dbReference type="EMBL" id="WJJP01000197">
    <property type="protein sequence ID" value="MBD3324192.1"/>
    <property type="molecule type" value="Genomic_DNA"/>
</dbReference>
<keyword evidence="2" id="KW-0813">Transport</keyword>
<dbReference type="PANTHER" id="PTHR30085:SF6">
    <property type="entry name" value="ABC TRANSPORTER GLUTAMINE-BINDING PROTEIN GLNH"/>
    <property type="match status" value="1"/>
</dbReference>
<evidence type="ECO:0000256" key="1">
    <source>
        <dbReference type="ARBA" id="ARBA00010333"/>
    </source>
</evidence>
<proteinExistence type="inferred from homology"/>
<evidence type="ECO:0000256" key="3">
    <source>
        <dbReference type="ARBA" id="ARBA00022729"/>
    </source>
</evidence>
<dbReference type="InterPro" id="IPR006311">
    <property type="entry name" value="TAT_signal"/>
</dbReference>
<evidence type="ECO:0000313" key="5">
    <source>
        <dbReference type="EMBL" id="MBD3324192.1"/>
    </source>
</evidence>
<dbReference type="GO" id="GO:0030288">
    <property type="term" value="C:outer membrane-bounded periplasmic space"/>
    <property type="evidence" value="ECO:0007669"/>
    <property type="project" value="TreeGrafter"/>
</dbReference>
<feature type="domain" description="Solute-binding protein family 3/N-terminal" evidence="4">
    <location>
        <begin position="54"/>
        <end position="283"/>
    </location>
</feature>
<reference evidence="5" key="1">
    <citation type="submission" date="2019-11" db="EMBL/GenBank/DDBJ databases">
        <title>Microbial mats filling the niche in hypersaline microbial mats.</title>
        <authorList>
            <person name="Wong H.L."/>
            <person name="Macleod F.I."/>
            <person name="White R.A. III"/>
            <person name="Burns B.P."/>
        </authorList>
    </citation>
    <scope>NUCLEOTIDE SEQUENCE</scope>
    <source>
        <strain evidence="5">Rbin_158</strain>
    </source>
</reference>
<dbReference type="GO" id="GO:0006865">
    <property type="term" value="P:amino acid transport"/>
    <property type="evidence" value="ECO:0007669"/>
    <property type="project" value="TreeGrafter"/>
</dbReference>
<dbReference type="Pfam" id="PF00497">
    <property type="entry name" value="SBP_bac_3"/>
    <property type="match status" value="1"/>
</dbReference>
<dbReference type="Gene3D" id="3.40.190.10">
    <property type="entry name" value="Periplasmic binding protein-like II"/>
    <property type="match status" value="2"/>
</dbReference>
<dbReference type="SUPFAM" id="SSF53850">
    <property type="entry name" value="Periplasmic binding protein-like II"/>
    <property type="match status" value="1"/>
</dbReference>
<evidence type="ECO:0000256" key="2">
    <source>
        <dbReference type="ARBA" id="ARBA00022448"/>
    </source>
</evidence>
<dbReference type="SMART" id="SM00062">
    <property type="entry name" value="PBPb"/>
    <property type="match status" value="1"/>
</dbReference>
<sequence>MSTHDVQRRDFLKYGALGLTGGAALAASGVLNAKEAAAQAAEGSVLRRVIDRGNLICGTGSTNAPWHFENEQGELDGMDIAMAKILAKGLFEDENAVEFVKQAPDARIPNIVTGKVDVVIQFMTINPHRAQLVAFSRPYYIEGAALLTSVKSKYKTYEELMKAGSDVTASVLQNVDAELLVHTALPEAKPMLLDTQANVIQALESGRSDTAVVDLSTVRWLAARNPDRYVDAGHAYYPMLYGAAVTQGDPDWLKYVDTVFNVSMFGHLFQQYAEPFEKYFGQTPPTPTPGFPGM</sequence>
<dbReference type="InterPro" id="IPR001638">
    <property type="entry name" value="Solute-binding_3/MltF_N"/>
</dbReference>
<evidence type="ECO:0000313" key="6">
    <source>
        <dbReference type="Proteomes" id="UP000649604"/>
    </source>
</evidence>
<dbReference type="PROSITE" id="PS51318">
    <property type="entry name" value="TAT"/>
    <property type="match status" value="1"/>
</dbReference>
<evidence type="ECO:0000259" key="4">
    <source>
        <dbReference type="SMART" id="SM00062"/>
    </source>
</evidence>
<dbReference type="PANTHER" id="PTHR30085">
    <property type="entry name" value="AMINO ACID ABC TRANSPORTER PERMEASE"/>
    <property type="match status" value="1"/>
</dbReference>
<dbReference type="Proteomes" id="UP000649604">
    <property type="component" value="Unassembled WGS sequence"/>
</dbReference>
<comment type="similarity">
    <text evidence="1">Belongs to the bacterial solute-binding protein 3 family.</text>
</comment>
<accession>A0A9D5Q5F9</accession>
<comment type="caution">
    <text evidence="5">The sequence shown here is derived from an EMBL/GenBank/DDBJ whole genome shotgun (WGS) entry which is preliminary data.</text>
</comment>
<name>A0A9D5Q5F9_9BACT</name>
<dbReference type="InterPro" id="IPR051455">
    <property type="entry name" value="Bact_solute-bind_prot3"/>
</dbReference>
<dbReference type="AlphaFoldDB" id="A0A9D5Q5F9"/>
<protein>
    <submittedName>
        <fullName evidence="5">Transporter substrate-binding domain-containing protein</fullName>
    </submittedName>
</protein>